<keyword evidence="1" id="KW-0004">4Fe-4S</keyword>
<dbReference type="OrthoDB" id="9769677at2"/>
<sequence>MVKAKQERHTEKGLLAALHADIRFGDALKACMNCGICTAICPAASFYPYDPRQVCIQVQSNDEAVIESLLKSDDIWQCGQCMSCKPRCPRGNVPGMLIQVLRKVSQETGLFQYSELGRLQYDIVVNIGNNLFETGYCVTPDLMIPQNHPEQGPVWEWIYENKAEVFEKVGATYRQPGAGACRDIDTETLAELHAIFEQTGCMELMDKVRNFAGHRG</sequence>
<evidence type="ECO:0000256" key="5">
    <source>
        <dbReference type="ARBA" id="ARBA00023014"/>
    </source>
</evidence>
<dbReference type="PANTHER" id="PTHR43255">
    <property type="entry name" value="IRON-SULFUR-BINDING OXIDOREDUCTASE FADF-RELATED-RELATED"/>
    <property type="match status" value="1"/>
</dbReference>
<dbReference type="GO" id="GO:0046872">
    <property type="term" value="F:metal ion binding"/>
    <property type="evidence" value="ECO:0007669"/>
    <property type="project" value="UniProtKB-KW"/>
</dbReference>
<dbReference type="Pfam" id="PF13187">
    <property type="entry name" value="Fer4_9"/>
    <property type="match status" value="1"/>
</dbReference>
<dbReference type="InterPro" id="IPR017900">
    <property type="entry name" value="4Fe4S_Fe_S_CS"/>
</dbReference>
<evidence type="ECO:0000256" key="4">
    <source>
        <dbReference type="ARBA" id="ARBA00023004"/>
    </source>
</evidence>
<dbReference type="Gene3D" id="1.10.1060.10">
    <property type="entry name" value="Alpha-helical ferredoxin"/>
    <property type="match status" value="1"/>
</dbReference>
<organism evidence="7 8">
    <name type="scientific">Breznakibacter xylanolyticus</name>
    <dbReference type="NCBI Taxonomy" id="990"/>
    <lineage>
        <taxon>Bacteria</taxon>
        <taxon>Pseudomonadati</taxon>
        <taxon>Bacteroidota</taxon>
        <taxon>Bacteroidia</taxon>
        <taxon>Marinilabiliales</taxon>
        <taxon>Marinilabiliaceae</taxon>
        <taxon>Breznakibacter</taxon>
    </lineage>
</organism>
<dbReference type="SUPFAM" id="SSF46548">
    <property type="entry name" value="alpha-helical ferredoxin"/>
    <property type="match status" value="1"/>
</dbReference>
<dbReference type="AlphaFoldDB" id="A0A2W7N2G4"/>
<keyword evidence="2" id="KW-0479">Metal-binding</keyword>
<keyword evidence="8" id="KW-1185">Reference proteome</keyword>
<name>A0A2W7N2G4_9BACT</name>
<proteinExistence type="predicted"/>
<evidence type="ECO:0000256" key="3">
    <source>
        <dbReference type="ARBA" id="ARBA00023002"/>
    </source>
</evidence>
<dbReference type="InterPro" id="IPR009051">
    <property type="entry name" value="Helical_ferredxn"/>
</dbReference>
<evidence type="ECO:0000256" key="1">
    <source>
        <dbReference type="ARBA" id="ARBA00022485"/>
    </source>
</evidence>
<dbReference type="Proteomes" id="UP000249239">
    <property type="component" value="Unassembled WGS sequence"/>
</dbReference>
<comment type="caution">
    <text evidence="7">The sequence shown here is derived from an EMBL/GenBank/DDBJ whole genome shotgun (WGS) entry which is preliminary data.</text>
</comment>
<reference evidence="7 8" key="1">
    <citation type="submission" date="2018-06" db="EMBL/GenBank/DDBJ databases">
        <title>Genomic Encyclopedia of Archaeal and Bacterial Type Strains, Phase II (KMG-II): from individual species to whole genera.</title>
        <authorList>
            <person name="Goeker M."/>
        </authorList>
    </citation>
    <scope>NUCLEOTIDE SEQUENCE [LARGE SCALE GENOMIC DNA]</scope>
    <source>
        <strain evidence="7 8">DSM 6779</strain>
    </source>
</reference>
<dbReference type="EMBL" id="QKZK01000021">
    <property type="protein sequence ID" value="PZX14298.1"/>
    <property type="molecule type" value="Genomic_DNA"/>
</dbReference>
<dbReference type="GO" id="GO:0005886">
    <property type="term" value="C:plasma membrane"/>
    <property type="evidence" value="ECO:0007669"/>
    <property type="project" value="TreeGrafter"/>
</dbReference>
<keyword evidence="4" id="KW-0408">Iron</keyword>
<feature type="domain" description="4Fe-4S ferredoxin-type" evidence="6">
    <location>
        <begin position="20"/>
        <end position="51"/>
    </location>
</feature>
<dbReference type="PANTHER" id="PTHR43255:SF1">
    <property type="entry name" value="IRON-SULFUR-BINDING OXIDOREDUCTASE FADF-RELATED"/>
    <property type="match status" value="1"/>
</dbReference>
<gene>
    <name evidence="7" type="ORF">LX69_02478</name>
</gene>
<dbReference type="RefSeq" id="WP_146260726.1">
    <property type="nucleotide sequence ID" value="NZ_QKZK01000021.1"/>
</dbReference>
<dbReference type="GO" id="GO:0051539">
    <property type="term" value="F:4 iron, 4 sulfur cluster binding"/>
    <property type="evidence" value="ECO:0007669"/>
    <property type="project" value="UniProtKB-KW"/>
</dbReference>
<dbReference type="PROSITE" id="PS00198">
    <property type="entry name" value="4FE4S_FER_1"/>
    <property type="match status" value="1"/>
</dbReference>
<evidence type="ECO:0000256" key="2">
    <source>
        <dbReference type="ARBA" id="ARBA00022723"/>
    </source>
</evidence>
<keyword evidence="5" id="KW-0411">Iron-sulfur</keyword>
<evidence type="ECO:0000259" key="6">
    <source>
        <dbReference type="PROSITE" id="PS51379"/>
    </source>
</evidence>
<dbReference type="InterPro" id="IPR017896">
    <property type="entry name" value="4Fe4S_Fe-S-bd"/>
</dbReference>
<keyword evidence="3" id="KW-0560">Oxidoreductase</keyword>
<evidence type="ECO:0000313" key="7">
    <source>
        <dbReference type="EMBL" id="PZX14298.1"/>
    </source>
</evidence>
<dbReference type="GO" id="GO:0016491">
    <property type="term" value="F:oxidoreductase activity"/>
    <property type="evidence" value="ECO:0007669"/>
    <property type="project" value="UniProtKB-KW"/>
</dbReference>
<accession>A0A2W7N2G4</accession>
<dbReference type="PROSITE" id="PS51379">
    <property type="entry name" value="4FE4S_FER_2"/>
    <property type="match status" value="1"/>
</dbReference>
<dbReference type="InterPro" id="IPR051460">
    <property type="entry name" value="HdrC_iron-sulfur_subunit"/>
</dbReference>
<evidence type="ECO:0000313" key="8">
    <source>
        <dbReference type="Proteomes" id="UP000249239"/>
    </source>
</evidence>
<protein>
    <submittedName>
        <fullName evidence="7">Heterodisulfide reductase subunit C</fullName>
    </submittedName>
</protein>